<dbReference type="InterPro" id="IPR011033">
    <property type="entry name" value="PRC_barrel-like_sf"/>
</dbReference>
<evidence type="ECO:0000313" key="3">
    <source>
        <dbReference type="Proteomes" id="UP001596297"/>
    </source>
</evidence>
<name>A0ABW1YC88_9DEIO</name>
<keyword evidence="3" id="KW-1185">Reference proteome</keyword>
<dbReference type="RefSeq" id="WP_380082109.1">
    <property type="nucleotide sequence ID" value="NZ_JBHSWD010000001.1"/>
</dbReference>
<feature type="domain" description="PRC-barrel" evidence="1">
    <location>
        <begin position="2"/>
        <end position="70"/>
    </location>
</feature>
<dbReference type="InterPro" id="IPR027275">
    <property type="entry name" value="PRC-brl_dom"/>
</dbReference>
<evidence type="ECO:0000313" key="2">
    <source>
        <dbReference type="EMBL" id="MFC6591102.1"/>
    </source>
</evidence>
<dbReference type="EMBL" id="JBHSWD010000001">
    <property type="protein sequence ID" value="MFC6591102.1"/>
    <property type="molecule type" value="Genomic_DNA"/>
</dbReference>
<protein>
    <submittedName>
        <fullName evidence="2">PRC-barrel domain-containing protein</fullName>
    </submittedName>
</protein>
<dbReference type="Gene3D" id="2.30.30.240">
    <property type="entry name" value="PRC-barrel domain"/>
    <property type="match status" value="2"/>
</dbReference>
<proteinExistence type="predicted"/>
<dbReference type="SUPFAM" id="SSF50346">
    <property type="entry name" value="PRC-barrel domain"/>
    <property type="match status" value="2"/>
</dbReference>
<comment type="caution">
    <text evidence="2">The sequence shown here is derived from an EMBL/GenBank/DDBJ whole genome shotgun (WGS) entry which is preliminary data.</text>
</comment>
<feature type="domain" description="PRC-barrel" evidence="1">
    <location>
        <begin position="88"/>
        <end position="126"/>
    </location>
</feature>
<sequence length="130" mass="13749">MIKAKELLGRSVVDLTSGEWVDSVRDVALDHQTGMVLGLVVTEGKWLRRSNRVIPYTAVASVGEDAVMVGPVGGADDARLQELLGSDQNLIGMTLLTADGDDLGRIEDAVFDGQTGRVEGYVVSGGYLAT</sequence>
<organism evidence="2 3">
    <name type="scientific">Deinococcus lacus</name>
    <dbReference type="NCBI Taxonomy" id="392561"/>
    <lineage>
        <taxon>Bacteria</taxon>
        <taxon>Thermotogati</taxon>
        <taxon>Deinococcota</taxon>
        <taxon>Deinococci</taxon>
        <taxon>Deinococcales</taxon>
        <taxon>Deinococcaceae</taxon>
        <taxon>Deinococcus</taxon>
    </lineage>
</organism>
<evidence type="ECO:0000259" key="1">
    <source>
        <dbReference type="Pfam" id="PF05239"/>
    </source>
</evidence>
<gene>
    <name evidence="2" type="ORF">ACFP81_03020</name>
</gene>
<reference evidence="3" key="1">
    <citation type="journal article" date="2019" name="Int. J. Syst. Evol. Microbiol.">
        <title>The Global Catalogue of Microorganisms (GCM) 10K type strain sequencing project: providing services to taxonomists for standard genome sequencing and annotation.</title>
        <authorList>
            <consortium name="The Broad Institute Genomics Platform"/>
            <consortium name="The Broad Institute Genome Sequencing Center for Infectious Disease"/>
            <person name="Wu L."/>
            <person name="Ma J."/>
        </authorList>
    </citation>
    <scope>NUCLEOTIDE SEQUENCE [LARGE SCALE GENOMIC DNA]</scope>
    <source>
        <strain evidence="3">CGMCC 1.15772</strain>
    </source>
</reference>
<accession>A0ABW1YC88</accession>
<dbReference type="Proteomes" id="UP001596297">
    <property type="component" value="Unassembled WGS sequence"/>
</dbReference>
<dbReference type="Pfam" id="PF05239">
    <property type="entry name" value="PRC"/>
    <property type="match status" value="2"/>
</dbReference>